<dbReference type="Proteomes" id="UP001144396">
    <property type="component" value="Unassembled WGS sequence"/>
</dbReference>
<keyword evidence="7 9" id="KW-0472">Membrane</keyword>
<evidence type="ECO:0000256" key="5">
    <source>
        <dbReference type="ARBA" id="ARBA00022692"/>
    </source>
</evidence>
<organism evidence="10 11">
    <name type="scientific">Agromyces rhizosphaerae</name>
    <dbReference type="NCBI Taxonomy" id="88374"/>
    <lineage>
        <taxon>Bacteria</taxon>
        <taxon>Bacillati</taxon>
        <taxon>Actinomycetota</taxon>
        <taxon>Actinomycetes</taxon>
        <taxon>Micrococcales</taxon>
        <taxon>Microbacteriaceae</taxon>
        <taxon>Agromyces</taxon>
    </lineage>
</organism>
<keyword evidence="4" id="KW-1003">Cell membrane</keyword>
<evidence type="ECO:0000256" key="4">
    <source>
        <dbReference type="ARBA" id="ARBA00022475"/>
    </source>
</evidence>
<evidence type="ECO:0000313" key="11">
    <source>
        <dbReference type="Proteomes" id="UP001144396"/>
    </source>
</evidence>
<evidence type="ECO:0000256" key="6">
    <source>
        <dbReference type="ARBA" id="ARBA00022989"/>
    </source>
</evidence>
<dbReference type="GO" id="GO:0005886">
    <property type="term" value="C:plasma membrane"/>
    <property type="evidence" value="ECO:0007669"/>
    <property type="project" value="UniProtKB-SubCell"/>
</dbReference>
<accession>A0A9W6CYB7</accession>
<dbReference type="InterPro" id="IPR011606">
    <property type="entry name" value="Brnchd-chn_aa_trnsp_permease"/>
</dbReference>
<feature type="region of interest" description="Disordered" evidence="8">
    <location>
        <begin position="1"/>
        <end position="21"/>
    </location>
</feature>
<dbReference type="AlphaFoldDB" id="A0A9W6CYB7"/>
<keyword evidence="3" id="KW-0813">Transport</keyword>
<evidence type="ECO:0000256" key="8">
    <source>
        <dbReference type="SAM" id="MobiDB-lite"/>
    </source>
</evidence>
<dbReference type="EMBL" id="BSDP01000001">
    <property type="protein sequence ID" value="GLI29014.1"/>
    <property type="molecule type" value="Genomic_DNA"/>
</dbReference>
<evidence type="ECO:0000313" key="10">
    <source>
        <dbReference type="EMBL" id="GLI29014.1"/>
    </source>
</evidence>
<evidence type="ECO:0000256" key="3">
    <source>
        <dbReference type="ARBA" id="ARBA00022448"/>
    </source>
</evidence>
<dbReference type="PANTHER" id="PTHR34979:SF1">
    <property type="entry name" value="INNER MEMBRANE PROTEIN YGAZ"/>
    <property type="match status" value="1"/>
</dbReference>
<protein>
    <submittedName>
        <fullName evidence="10">Branched-chain amino acid ABC transporter permease</fullName>
    </submittedName>
</protein>
<comment type="similarity">
    <text evidence="2">Belongs to the AzlC family.</text>
</comment>
<evidence type="ECO:0000256" key="7">
    <source>
        <dbReference type="ARBA" id="ARBA00023136"/>
    </source>
</evidence>
<reference evidence="10" key="1">
    <citation type="submission" date="2022-12" db="EMBL/GenBank/DDBJ databases">
        <title>Reference genome sequencing for broad-spectrum identification of bacterial and archaeal isolates by mass spectrometry.</title>
        <authorList>
            <person name="Sekiguchi Y."/>
            <person name="Tourlousse D.M."/>
        </authorList>
    </citation>
    <scope>NUCLEOTIDE SEQUENCE</scope>
    <source>
        <strain evidence="10">14</strain>
    </source>
</reference>
<keyword evidence="5 9" id="KW-0812">Transmembrane</keyword>
<feature type="transmembrane region" description="Helical" evidence="9">
    <location>
        <begin position="145"/>
        <end position="169"/>
    </location>
</feature>
<dbReference type="GO" id="GO:1903785">
    <property type="term" value="P:L-valine transmembrane transport"/>
    <property type="evidence" value="ECO:0007669"/>
    <property type="project" value="TreeGrafter"/>
</dbReference>
<feature type="transmembrane region" description="Helical" evidence="9">
    <location>
        <begin position="32"/>
        <end position="54"/>
    </location>
</feature>
<feature type="transmembrane region" description="Helical" evidence="9">
    <location>
        <begin position="225"/>
        <end position="241"/>
    </location>
</feature>
<feature type="transmembrane region" description="Helical" evidence="9">
    <location>
        <begin position="74"/>
        <end position="99"/>
    </location>
</feature>
<feature type="transmembrane region" description="Helical" evidence="9">
    <location>
        <begin position="175"/>
        <end position="194"/>
    </location>
</feature>
<dbReference type="Pfam" id="PF03591">
    <property type="entry name" value="AzlC"/>
    <property type="match status" value="1"/>
</dbReference>
<evidence type="ECO:0000256" key="9">
    <source>
        <dbReference type="SAM" id="Phobius"/>
    </source>
</evidence>
<proteinExistence type="inferred from homology"/>
<dbReference type="PANTHER" id="PTHR34979">
    <property type="entry name" value="INNER MEMBRANE PROTEIN YGAZ"/>
    <property type="match status" value="1"/>
</dbReference>
<feature type="transmembrane region" description="Helical" evidence="9">
    <location>
        <begin position="201"/>
        <end position="219"/>
    </location>
</feature>
<sequence length="251" mass="25220">MADDRDRAPEDPATDAPGLDPRARASVVRDGLAVGLATAAYGISFGALAVAAGLDVWQACVLSLVMFTGGSQFALVGVIAAGGAAAGPAAIASSVMLGLRNVVYGMGMAPIVRPTGWKRIVAPWWTIDESVAVALAQRVPSLQRVGFWATGAAIYVGWNLTTLAGALIGDALGDTSAWGLDAAAAAAFLGLLWPRLKSVQAGAVAAAAAVVAALTTPVLAPGLPVLVAAVVAVIVGWWNLFGRRAEQGVGA</sequence>
<comment type="caution">
    <text evidence="10">The sequence shown here is derived from an EMBL/GenBank/DDBJ whole genome shotgun (WGS) entry which is preliminary data.</text>
</comment>
<keyword evidence="6 9" id="KW-1133">Transmembrane helix</keyword>
<dbReference type="RefSeq" id="WP_281886856.1">
    <property type="nucleotide sequence ID" value="NZ_BSDP01000001.1"/>
</dbReference>
<feature type="compositionally biased region" description="Basic and acidic residues" evidence="8">
    <location>
        <begin position="1"/>
        <end position="10"/>
    </location>
</feature>
<keyword evidence="11" id="KW-1185">Reference proteome</keyword>
<comment type="subcellular location">
    <subcellularLocation>
        <location evidence="1">Cell membrane</location>
        <topology evidence="1">Multi-pass membrane protein</topology>
    </subcellularLocation>
</comment>
<name>A0A9W6CYB7_9MICO</name>
<evidence type="ECO:0000256" key="1">
    <source>
        <dbReference type="ARBA" id="ARBA00004651"/>
    </source>
</evidence>
<evidence type="ECO:0000256" key="2">
    <source>
        <dbReference type="ARBA" id="ARBA00010735"/>
    </source>
</evidence>
<gene>
    <name evidence="10" type="ORF">ARHIZOSPH14_32560</name>
</gene>